<keyword evidence="3" id="KW-1185">Reference proteome</keyword>
<dbReference type="InterPro" id="IPR011042">
    <property type="entry name" value="6-blade_b-propeller_TolB-like"/>
</dbReference>
<dbReference type="Gene3D" id="2.120.10.30">
    <property type="entry name" value="TolB, C-terminal domain"/>
    <property type="match status" value="1"/>
</dbReference>
<gene>
    <name evidence="2" type="ORF">GTQ38_13140</name>
</gene>
<protein>
    <submittedName>
        <fullName evidence="2">Transporter</fullName>
    </submittedName>
</protein>
<evidence type="ECO:0000313" key="3">
    <source>
        <dbReference type="Proteomes" id="UP000475249"/>
    </source>
</evidence>
<dbReference type="PANTHER" id="PTHR36842:SF1">
    <property type="entry name" value="PROTEIN TOLB"/>
    <property type="match status" value="1"/>
</dbReference>
<dbReference type="AlphaFoldDB" id="A0A6L9EE09"/>
<reference evidence="2 3" key="1">
    <citation type="submission" date="2020-01" db="EMBL/GenBank/DDBJ databases">
        <title>Bacteria diversity of Porities sp.</title>
        <authorList>
            <person name="Wang G."/>
        </authorList>
    </citation>
    <scope>NUCLEOTIDE SEQUENCE [LARGE SCALE GENOMIC DNA]</scope>
    <source>
        <strain evidence="2 3">R33</strain>
    </source>
</reference>
<name>A0A6L9EE09_9FLAO</name>
<proteinExistence type="inferred from homology"/>
<dbReference type="Pfam" id="PF07676">
    <property type="entry name" value="PD40"/>
    <property type="match status" value="3"/>
</dbReference>
<comment type="caution">
    <text evidence="2">The sequence shown here is derived from an EMBL/GenBank/DDBJ whole genome shotgun (WGS) entry which is preliminary data.</text>
</comment>
<evidence type="ECO:0000256" key="1">
    <source>
        <dbReference type="ARBA" id="ARBA00009820"/>
    </source>
</evidence>
<dbReference type="Proteomes" id="UP000475249">
    <property type="component" value="Unassembled WGS sequence"/>
</dbReference>
<accession>A0A6L9EE09</accession>
<dbReference type="PANTHER" id="PTHR36842">
    <property type="entry name" value="PROTEIN TOLB HOMOLOG"/>
    <property type="match status" value="1"/>
</dbReference>
<dbReference type="InterPro" id="IPR011659">
    <property type="entry name" value="WD40"/>
</dbReference>
<sequence>MNKISFKILMLLTILVMHKGKAQEKQLTSKLEIYNITSGTREVIYEEKDHFEAPNWSTDGSYLIFNQNGLLYKLPLQNPKKIHIPTGQADRCNNDHGISPDGRTLAISNNDKIEGVSGGTSRIYTLPVEGGTPKLITPDYPSYWHGWSPDGKYLVYTARRNGDYDIYRIPAVGGEETRLTTAPGLDDGPEYSPDGKYIYYNSMESGKMEIWRMSPDGSQKEQLTNDSYSNWFAHPSPTREHFVYIAYLEDQGDRHPPMKEVALRLFDLKTKNIQTLCTFTGGQGTINVPSWSPDGERFAFVSYEEN</sequence>
<dbReference type="SUPFAM" id="SSF82171">
    <property type="entry name" value="DPP6 N-terminal domain-like"/>
    <property type="match status" value="1"/>
</dbReference>
<organism evidence="2 3">
    <name type="scientific">Poritiphilus flavus</name>
    <dbReference type="NCBI Taxonomy" id="2697053"/>
    <lineage>
        <taxon>Bacteria</taxon>
        <taxon>Pseudomonadati</taxon>
        <taxon>Bacteroidota</taxon>
        <taxon>Flavobacteriia</taxon>
        <taxon>Flavobacteriales</taxon>
        <taxon>Flavobacteriaceae</taxon>
        <taxon>Poritiphilus</taxon>
    </lineage>
</organism>
<dbReference type="EMBL" id="WXYO01000006">
    <property type="protein sequence ID" value="NAS12955.1"/>
    <property type="molecule type" value="Genomic_DNA"/>
</dbReference>
<evidence type="ECO:0000313" key="2">
    <source>
        <dbReference type="EMBL" id="NAS12955.1"/>
    </source>
</evidence>
<comment type="similarity">
    <text evidence="1">Belongs to the TolB family.</text>
</comment>